<dbReference type="SUPFAM" id="SSF69322">
    <property type="entry name" value="Tricorn protease domain 2"/>
    <property type="match status" value="1"/>
</dbReference>
<evidence type="ECO:0008006" key="3">
    <source>
        <dbReference type="Google" id="ProtNLM"/>
    </source>
</evidence>
<evidence type="ECO:0000313" key="2">
    <source>
        <dbReference type="Proteomes" id="UP000052008"/>
    </source>
</evidence>
<dbReference type="Gene3D" id="2.130.10.10">
    <property type="entry name" value="YVTN repeat-like/Quinoprotein amine dehydrogenase"/>
    <property type="match status" value="1"/>
</dbReference>
<comment type="caution">
    <text evidence="1">The sequence shown here is derived from an EMBL/GenBank/DDBJ whole genome shotgun (WGS) entry which is preliminary data.</text>
</comment>
<dbReference type="AlphaFoldDB" id="A0A0S7WR06"/>
<sequence length="605" mass="63633">MGLAVMGSAAMGFAAAGVASLSAGIIGLLVVAAAPPVAASPAVPLAAIAAAPGTPAEGTVLGRAWPYGTWREWSEAVPGLVESQEVVSHPPCQRGERALPRSSLRRGIRAEGEIALSYLDPDAIPYHVRISDEGERVWVGQGLNYARPQLFIPGDTLPEWEFAVSIGIWEAEVSVATPSDGSMLAALAQDRAQLLVFDPSSSLPAFPVLTFDLGPGERGTALGVSRDGSTLVVGANAPGDAVRLYVFDALVSPPETLWTVTVPVAQWDYIAGVDLTDDGSRILISTYYDWYMVDRDSRTLLQQTANFGQTVAGVSGDGSRLVTGGFDGEVVAWEWDPGSAAYERLWTHWVGEDTWVTAVAISRDGSTILAGTYDYGNPFFCQTLLFAAEQSTPLWSFSEYGGQISEVALSGDGSRAVAGSWGDVENLLWDLTIFSRETAQPLSALSSPGSFYSVDISEDGGVVVAGAKLVHAGILGRGGTVYKIVLDSGAEPGKGPPSEHHRAIETAVFPNPCRGAAEIAWRVAPAARADASVGEESRGASIHIYNVLGEAVRRLHPPMEPGADGRGSVRWDGRDTAGKTVGAGLYFYAVEAGSGRGTGRMTLVR</sequence>
<evidence type="ECO:0000313" key="1">
    <source>
        <dbReference type="EMBL" id="KPJ52593.1"/>
    </source>
</evidence>
<dbReference type="Proteomes" id="UP000052008">
    <property type="component" value="Unassembled WGS sequence"/>
</dbReference>
<gene>
    <name evidence="1" type="ORF">AMJ39_07485</name>
</gene>
<protein>
    <recommendedName>
        <fullName evidence="3">FlgD Ig-like domain-containing protein</fullName>
    </recommendedName>
</protein>
<accession>A0A0S7WR06</accession>
<reference evidence="1 2" key="1">
    <citation type="journal article" date="2015" name="Microbiome">
        <title>Genomic resolution of linkages in carbon, nitrogen, and sulfur cycling among widespread estuary sediment bacteria.</title>
        <authorList>
            <person name="Baker B.J."/>
            <person name="Lazar C.S."/>
            <person name="Teske A.P."/>
            <person name="Dick G.J."/>
        </authorList>
    </citation>
    <scope>NUCLEOTIDE SEQUENCE [LARGE SCALE GENOMIC DNA]</scope>
    <source>
        <strain evidence="1">DG_24</strain>
    </source>
</reference>
<proteinExistence type="predicted"/>
<dbReference type="Gene3D" id="2.60.40.4070">
    <property type="match status" value="1"/>
</dbReference>
<dbReference type="STRING" id="1703770.AMJ39_07485"/>
<name>A0A0S7WR06_UNCT6</name>
<organism evidence="1 2">
    <name type="scientific">candidate division TA06 bacterium DG_24</name>
    <dbReference type="NCBI Taxonomy" id="1703770"/>
    <lineage>
        <taxon>Bacteria</taxon>
        <taxon>Bacteria division TA06</taxon>
    </lineage>
</organism>
<dbReference type="EMBL" id="LIZS01000051">
    <property type="protein sequence ID" value="KPJ52593.1"/>
    <property type="molecule type" value="Genomic_DNA"/>
</dbReference>
<dbReference type="InterPro" id="IPR015943">
    <property type="entry name" value="WD40/YVTN_repeat-like_dom_sf"/>
</dbReference>